<comment type="caution">
    <text evidence="2">The sequence shown here is derived from an EMBL/GenBank/DDBJ whole genome shotgun (WGS) entry which is preliminary data.</text>
</comment>
<organism evidence="2 3">
    <name type="scientific">Clostridium algifaecis</name>
    <dbReference type="NCBI Taxonomy" id="1472040"/>
    <lineage>
        <taxon>Bacteria</taxon>
        <taxon>Bacillati</taxon>
        <taxon>Bacillota</taxon>
        <taxon>Clostridia</taxon>
        <taxon>Eubacteriales</taxon>
        <taxon>Clostridiaceae</taxon>
        <taxon>Clostridium</taxon>
    </lineage>
</organism>
<accession>A0ABS4KUP0</accession>
<proteinExistence type="predicted"/>
<reference evidence="2 3" key="1">
    <citation type="submission" date="2021-03" db="EMBL/GenBank/DDBJ databases">
        <title>Genomic Encyclopedia of Type Strains, Phase IV (KMG-IV): sequencing the most valuable type-strain genomes for metagenomic binning, comparative biology and taxonomic classification.</title>
        <authorList>
            <person name="Goeker M."/>
        </authorList>
    </citation>
    <scope>NUCLEOTIDE SEQUENCE [LARGE SCALE GENOMIC DNA]</scope>
    <source>
        <strain evidence="2 3">DSM 28783</strain>
    </source>
</reference>
<dbReference type="Gene3D" id="1.10.1200.10">
    <property type="entry name" value="ACP-like"/>
    <property type="match status" value="1"/>
</dbReference>
<evidence type="ECO:0000313" key="3">
    <source>
        <dbReference type="Proteomes" id="UP001519307"/>
    </source>
</evidence>
<dbReference type="EMBL" id="JAGGLM010000021">
    <property type="protein sequence ID" value="MBP2033765.1"/>
    <property type="molecule type" value="Genomic_DNA"/>
</dbReference>
<gene>
    <name evidence="2" type="ORF">J2Z42_002472</name>
</gene>
<evidence type="ECO:0000313" key="2">
    <source>
        <dbReference type="EMBL" id="MBP2033765.1"/>
    </source>
</evidence>
<name>A0ABS4KUP0_9CLOT</name>
<keyword evidence="3" id="KW-1185">Reference proteome</keyword>
<dbReference type="InterPro" id="IPR009081">
    <property type="entry name" value="PP-bd_ACP"/>
</dbReference>
<dbReference type="Proteomes" id="UP001519307">
    <property type="component" value="Unassembled WGS sequence"/>
</dbReference>
<feature type="domain" description="Carrier" evidence="1">
    <location>
        <begin position="1"/>
        <end position="77"/>
    </location>
</feature>
<protein>
    <submittedName>
        <fullName evidence="2">Acyl carrier protein</fullName>
    </submittedName>
</protein>
<evidence type="ECO:0000259" key="1">
    <source>
        <dbReference type="PROSITE" id="PS50075"/>
    </source>
</evidence>
<dbReference type="RefSeq" id="WP_209703022.1">
    <property type="nucleotide sequence ID" value="NZ_JAGGLM010000021.1"/>
</dbReference>
<dbReference type="Pfam" id="PF00550">
    <property type="entry name" value="PP-binding"/>
    <property type="match status" value="1"/>
</dbReference>
<sequence>MKNLDKFNKIICDNLNIKNINDITDDMGPDEIKDWDSLAHVELVAALEDEFGINLDVVDISKMYTIGDVKKILGKYGIEI</sequence>
<dbReference type="SUPFAM" id="SSF47336">
    <property type="entry name" value="ACP-like"/>
    <property type="match status" value="1"/>
</dbReference>
<dbReference type="InterPro" id="IPR036736">
    <property type="entry name" value="ACP-like_sf"/>
</dbReference>
<dbReference type="PROSITE" id="PS50075">
    <property type="entry name" value="CARRIER"/>
    <property type="match status" value="1"/>
</dbReference>